<dbReference type="Proteomes" id="UP000266723">
    <property type="component" value="Unassembled WGS sequence"/>
</dbReference>
<proteinExistence type="predicted"/>
<protein>
    <submittedName>
        <fullName evidence="1">Uncharacterized protein</fullName>
    </submittedName>
</protein>
<evidence type="ECO:0000313" key="1">
    <source>
        <dbReference type="EMBL" id="KAF3576877.1"/>
    </source>
</evidence>
<organism evidence="1 2">
    <name type="scientific">Brassica cretica</name>
    <name type="common">Mustard</name>
    <dbReference type="NCBI Taxonomy" id="69181"/>
    <lineage>
        <taxon>Eukaryota</taxon>
        <taxon>Viridiplantae</taxon>
        <taxon>Streptophyta</taxon>
        <taxon>Embryophyta</taxon>
        <taxon>Tracheophyta</taxon>
        <taxon>Spermatophyta</taxon>
        <taxon>Magnoliopsida</taxon>
        <taxon>eudicotyledons</taxon>
        <taxon>Gunneridae</taxon>
        <taxon>Pentapetalae</taxon>
        <taxon>rosids</taxon>
        <taxon>malvids</taxon>
        <taxon>Brassicales</taxon>
        <taxon>Brassicaceae</taxon>
        <taxon>Brassiceae</taxon>
        <taxon>Brassica</taxon>
    </lineage>
</organism>
<dbReference type="EMBL" id="QGKV02000649">
    <property type="protein sequence ID" value="KAF3576877.1"/>
    <property type="molecule type" value="Genomic_DNA"/>
</dbReference>
<accession>A0ABQ7DFU8</accession>
<keyword evidence="2" id="KW-1185">Reference proteome</keyword>
<reference evidence="1 2" key="1">
    <citation type="journal article" date="2020" name="BMC Genomics">
        <title>Intraspecific diversification of the crop wild relative Brassica cretica Lam. using demographic model selection.</title>
        <authorList>
            <person name="Kioukis A."/>
            <person name="Michalopoulou V.A."/>
            <person name="Briers L."/>
            <person name="Pirintsos S."/>
            <person name="Studholme D.J."/>
            <person name="Pavlidis P."/>
            <person name="Sarris P.F."/>
        </authorList>
    </citation>
    <scope>NUCLEOTIDE SEQUENCE [LARGE SCALE GENOMIC DNA]</scope>
    <source>
        <strain evidence="2">cv. PFS-1207/04</strain>
    </source>
</reference>
<name>A0ABQ7DFU8_BRACR</name>
<evidence type="ECO:0000313" key="2">
    <source>
        <dbReference type="Proteomes" id="UP000266723"/>
    </source>
</evidence>
<comment type="caution">
    <text evidence="1">The sequence shown here is derived from an EMBL/GenBank/DDBJ whole genome shotgun (WGS) entry which is preliminary data.</text>
</comment>
<sequence>MLKRIVAHATIYSIWGERNKRLHDGISTAPPTTYRLIDRNIRDTILGKQHIKKTFKNLMLSSLRHD</sequence>
<gene>
    <name evidence="1" type="ORF">DY000_02029642</name>
</gene>